<keyword evidence="4" id="KW-1185">Reference proteome</keyword>
<dbReference type="SUPFAM" id="SSF48150">
    <property type="entry name" value="DNA-glycosylase"/>
    <property type="match status" value="1"/>
</dbReference>
<dbReference type="GO" id="GO:0008725">
    <property type="term" value="F:DNA-3-methyladenine glycosylase activity"/>
    <property type="evidence" value="ECO:0007669"/>
    <property type="project" value="InterPro"/>
</dbReference>
<reference evidence="3" key="2">
    <citation type="submission" date="2023-04" db="EMBL/GenBank/DDBJ databases">
        <authorList>
            <person name="Bruccoleri R.E."/>
            <person name="Oakeley E.J."/>
            <person name="Faust A.-M."/>
            <person name="Dessus-Babus S."/>
            <person name="Altorfer M."/>
            <person name="Burckhardt D."/>
            <person name="Oertli M."/>
            <person name="Naumann U."/>
            <person name="Petersen F."/>
            <person name="Wong J."/>
        </authorList>
    </citation>
    <scope>NUCLEOTIDE SEQUENCE</scope>
    <source>
        <strain evidence="3">GSM-AAB239-AS_SAM_17_03QT</strain>
        <tissue evidence="3">Leaf</tissue>
    </source>
</reference>
<evidence type="ECO:0000256" key="1">
    <source>
        <dbReference type="PIRSR" id="PIRSR605019-1"/>
    </source>
</evidence>
<feature type="binding site" evidence="1">
    <location>
        <position position="289"/>
    </location>
    <ligand>
        <name>Zn(2+)</name>
        <dbReference type="ChEBI" id="CHEBI:29105"/>
    </ligand>
</feature>
<feature type="binding site" evidence="1">
    <location>
        <position position="112"/>
    </location>
    <ligand>
        <name>Zn(2+)</name>
        <dbReference type="ChEBI" id="CHEBI:29105"/>
    </ligand>
</feature>
<evidence type="ECO:0008006" key="5">
    <source>
        <dbReference type="Google" id="ProtNLM"/>
    </source>
</evidence>
<dbReference type="InterPro" id="IPR005019">
    <property type="entry name" value="Adenine_glyco"/>
</dbReference>
<dbReference type="Pfam" id="PF03352">
    <property type="entry name" value="Adenine_glyco"/>
    <property type="match status" value="1"/>
</dbReference>
<evidence type="ECO:0000256" key="2">
    <source>
        <dbReference type="SAM" id="MobiDB-lite"/>
    </source>
</evidence>
<feature type="compositionally biased region" description="Basic and acidic residues" evidence="2">
    <location>
        <begin position="33"/>
        <end position="47"/>
    </location>
</feature>
<dbReference type="PANTHER" id="PTHR31116">
    <property type="entry name" value="OS04G0501200 PROTEIN"/>
    <property type="match status" value="1"/>
</dbReference>
<keyword evidence="1" id="KW-0479">Metal-binding</keyword>
<reference evidence="3" key="1">
    <citation type="journal article" date="2023" name="GigaByte">
        <title>Genome assembly of the bearded iris, Iris pallida Lam.</title>
        <authorList>
            <person name="Bruccoleri R.E."/>
            <person name="Oakeley E.J."/>
            <person name="Faust A.M.E."/>
            <person name="Altorfer M."/>
            <person name="Dessus-Babus S."/>
            <person name="Burckhardt D."/>
            <person name="Oertli M."/>
            <person name="Naumann U."/>
            <person name="Petersen F."/>
            <person name="Wong J."/>
        </authorList>
    </citation>
    <scope>NUCLEOTIDE SEQUENCE</scope>
    <source>
        <strain evidence="3">GSM-AAB239-AS_SAM_17_03QT</strain>
    </source>
</reference>
<feature type="compositionally biased region" description="Low complexity" evidence="2">
    <location>
        <begin position="56"/>
        <end position="68"/>
    </location>
</feature>
<dbReference type="PANTHER" id="PTHR31116:SF25">
    <property type="entry name" value="DNA GLYCOSYLASE SUPERFAMILY PROTEIN"/>
    <property type="match status" value="1"/>
</dbReference>
<feature type="binding site" evidence="1">
    <location>
        <position position="127"/>
    </location>
    <ligand>
        <name>Zn(2+)</name>
        <dbReference type="ChEBI" id="CHEBI:29105"/>
    </ligand>
</feature>
<keyword evidence="1" id="KW-0862">Zinc</keyword>
<evidence type="ECO:0000313" key="4">
    <source>
        <dbReference type="Proteomes" id="UP001140949"/>
    </source>
</evidence>
<feature type="binding site" evidence="1">
    <location>
        <position position="285"/>
    </location>
    <ligand>
        <name>Zn(2+)</name>
        <dbReference type="ChEBI" id="CHEBI:29105"/>
    </ligand>
</feature>
<evidence type="ECO:0000313" key="3">
    <source>
        <dbReference type="EMBL" id="KAJ6814870.1"/>
    </source>
</evidence>
<gene>
    <name evidence="3" type="ORF">M6B38_138670</name>
</gene>
<dbReference type="Gene3D" id="1.10.340.30">
    <property type="entry name" value="Hypothetical protein, domain 2"/>
    <property type="match status" value="1"/>
</dbReference>
<dbReference type="EMBL" id="JANAVB010029617">
    <property type="protein sequence ID" value="KAJ6814870.1"/>
    <property type="molecule type" value="Genomic_DNA"/>
</dbReference>
<accession>A0AAX6FEF8</accession>
<comment type="caution">
    <text evidence="3">The sequence shown here is derived from an EMBL/GenBank/DDBJ whole genome shotgun (WGS) entry which is preliminary data.</text>
</comment>
<dbReference type="InterPro" id="IPR011257">
    <property type="entry name" value="DNA_glycosylase"/>
</dbReference>
<proteinExistence type="predicted"/>
<organism evidence="3 4">
    <name type="scientific">Iris pallida</name>
    <name type="common">Sweet iris</name>
    <dbReference type="NCBI Taxonomy" id="29817"/>
    <lineage>
        <taxon>Eukaryota</taxon>
        <taxon>Viridiplantae</taxon>
        <taxon>Streptophyta</taxon>
        <taxon>Embryophyta</taxon>
        <taxon>Tracheophyta</taxon>
        <taxon>Spermatophyta</taxon>
        <taxon>Magnoliopsida</taxon>
        <taxon>Liliopsida</taxon>
        <taxon>Asparagales</taxon>
        <taxon>Iridaceae</taxon>
        <taxon>Iridoideae</taxon>
        <taxon>Irideae</taxon>
        <taxon>Iris</taxon>
    </lineage>
</organism>
<dbReference type="AlphaFoldDB" id="A0AAX6FEF8"/>
<name>A0AAX6FEF8_IRIPA</name>
<dbReference type="GO" id="GO:0046872">
    <property type="term" value="F:metal ion binding"/>
    <property type="evidence" value="ECO:0007669"/>
    <property type="project" value="UniProtKB-KW"/>
</dbReference>
<protein>
    <recommendedName>
        <fullName evidence="5">DNA-3-methyladenine glycosylase I</fullName>
    </recommendedName>
</protein>
<dbReference type="GO" id="GO:0006284">
    <property type="term" value="P:base-excision repair"/>
    <property type="evidence" value="ECO:0007669"/>
    <property type="project" value="InterPro"/>
</dbReference>
<dbReference type="Proteomes" id="UP001140949">
    <property type="component" value="Unassembled WGS sequence"/>
</dbReference>
<feature type="region of interest" description="Disordered" evidence="2">
    <location>
        <begin position="1"/>
        <end position="84"/>
    </location>
</feature>
<sequence>MAVDDEKKNVKPTPTLRPSANKARVRVSNQVEPPKKKKEETKMEEIARRRRRLDVSTDSSSTSSDSSSKGAGFGVRRRGSGARPVKIAPEPVKGLLPAMLSLLPPALGKRRCTWITANSEEVYVSFHDEEWGFPVHDDRKLFELLIFSEALAELSWPAILNKRDAFRMLFADFEPSSVAEFTEKRIISLNSCNNSLLSEQKLCAVIENARQMLKVIEEFGSFSRYCWNFVNHKPLANGYRYPRQVPVKTPKAEAMSKDMMRRGFRCVGPTVIYSFMQAAGIVNDHLASCFRYQECMHLHAKETKGNAEDPAAISQALEKACSLQN</sequence>